<proteinExistence type="predicted"/>
<feature type="non-terminal residue" evidence="2">
    <location>
        <position position="80"/>
    </location>
</feature>
<dbReference type="EMBL" id="CAJOBH010144903">
    <property type="protein sequence ID" value="CAF4822015.1"/>
    <property type="molecule type" value="Genomic_DNA"/>
</dbReference>
<gene>
    <name evidence="2" type="ORF">BYL167_LOCUS49038</name>
    <name evidence="3" type="ORF">GIL414_LOCUS57682</name>
    <name evidence="1" type="ORF">SMN809_LOCUS45488</name>
</gene>
<name>A0A8S3BG62_9BILA</name>
<evidence type="ECO:0000313" key="2">
    <source>
        <dbReference type="EMBL" id="CAF4822015.1"/>
    </source>
</evidence>
<dbReference type="Proteomes" id="UP000681720">
    <property type="component" value="Unassembled WGS sequence"/>
</dbReference>
<sequence length="80" mass="9035">NLLNNKTNSPLTRHPPLETLSYELNYCLQDKHELVPSSQCLLGCIIYIDESEYSSVISKEDLSAWSKKITDHGALITNDI</sequence>
<comment type="caution">
    <text evidence="2">The sequence shown here is derived from an EMBL/GenBank/DDBJ whole genome shotgun (WGS) entry which is preliminary data.</text>
</comment>
<dbReference type="Proteomes" id="UP000681967">
    <property type="component" value="Unassembled WGS sequence"/>
</dbReference>
<feature type="non-terminal residue" evidence="2">
    <location>
        <position position="1"/>
    </location>
</feature>
<dbReference type="EMBL" id="CAJOBI010139142">
    <property type="protein sequence ID" value="CAF4759587.1"/>
    <property type="molecule type" value="Genomic_DNA"/>
</dbReference>
<evidence type="ECO:0000313" key="1">
    <source>
        <dbReference type="EMBL" id="CAF4759587.1"/>
    </source>
</evidence>
<reference evidence="2" key="1">
    <citation type="submission" date="2021-02" db="EMBL/GenBank/DDBJ databases">
        <authorList>
            <person name="Nowell W R."/>
        </authorList>
    </citation>
    <scope>NUCLEOTIDE SEQUENCE</scope>
</reference>
<protein>
    <submittedName>
        <fullName evidence="2">Uncharacterized protein</fullName>
    </submittedName>
</protein>
<organism evidence="2 4">
    <name type="scientific">Rotaria magnacalcarata</name>
    <dbReference type="NCBI Taxonomy" id="392030"/>
    <lineage>
        <taxon>Eukaryota</taxon>
        <taxon>Metazoa</taxon>
        <taxon>Spiralia</taxon>
        <taxon>Gnathifera</taxon>
        <taxon>Rotifera</taxon>
        <taxon>Eurotatoria</taxon>
        <taxon>Bdelloidea</taxon>
        <taxon>Philodinida</taxon>
        <taxon>Philodinidae</taxon>
        <taxon>Rotaria</taxon>
    </lineage>
</organism>
<dbReference type="Proteomes" id="UP000676336">
    <property type="component" value="Unassembled WGS sequence"/>
</dbReference>
<dbReference type="AlphaFoldDB" id="A0A8S3BG62"/>
<accession>A0A8S3BG62</accession>
<dbReference type="EMBL" id="CAJOBJ010209965">
    <property type="protein sequence ID" value="CAF5008062.1"/>
    <property type="molecule type" value="Genomic_DNA"/>
</dbReference>
<evidence type="ECO:0000313" key="4">
    <source>
        <dbReference type="Proteomes" id="UP000681967"/>
    </source>
</evidence>
<evidence type="ECO:0000313" key="3">
    <source>
        <dbReference type="EMBL" id="CAF5008062.1"/>
    </source>
</evidence>